<evidence type="ECO:0000256" key="1">
    <source>
        <dbReference type="SAM" id="MobiDB-lite"/>
    </source>
</evidence>
<name>A0A7C3QW94_9BACT</name>
<feature type="region of interest" description="Disordered" evidence="1">
    <location>
        <begin position="1"/>
        <end position="69"/>
    </location>
</feature>
<evidence type="ECO:0000313" key="2">
    <source>
        <dbReference type="EMBL" id="HFT94189.1"/>
    </source>
</evidence>
<feature type="compositionally biased region" description="Basic and acidic residues" evidence="1">
    <location>
        <begin position="25"/>
        <end position="44"/>
    </location>
</feature>
<organism evidence="2">
    <name type="scientific">Leptospirillum ferriphilum</name>
    <dbReference type="NCBI Taxonomy" id="178606"/>
    <lineage>
        <taxon>Bacteria</taxon>
        <taxon>Pseudomonadati</taxon>
        <taxon>Nitrospirota</taxon>
        <taxon>Nitrospiria</taxon>
        <taxon>Nitrospirales</taxon>
        <taxon>Nitrospiraceae</taxon>
        <taxon>Leptospirillum</taxon>
    </lineage>
</organism>
<dbReference type="EMBL" id="DTMM01000212">
    <property type="protein sequence ID" value="HFT94189.1"/>
    <property type="molecule type" value="Genomic_DNA"/>
</dbReference>
<feature type="compositionally biased region" description="Polar residues" evidence="1">
    <location>
        <begin position="1"/>
        <end position="12"/>
    </location>
</feature>
<comment type="caution">
    <text evidence="2">The sequence shown here is derived from an EMBL/GenBank/DDBJ whole genome shotgun (WGS) entry which is preliminary data.</text>
</comment>
<protein>
    <submittedName>
        <fullName evidence="2">Uncharacterized protein</fullName>
    </submittedName>
</protein>
<proteinExistence type="predicted"/>
<reference evidence="2" key="1">
    <citation type="journal article" date="2020" name="mSystems">
        <title>Genome- and Community-Level Interaction Insights into Carbon Utilization and Element Cycling Functions of Hydrothermarchaeota in Hydrothermal Sediment.</title>
        <authorList>
            <person name="Zhou Z."/>
            <person name="Liu Y."/>
            <person name="Xu W."/>
            <person name="Pan J."/>
            <person name="Luo Z.H."/>
            <person name="Li M."/>
        </authorList>
    </citation>
    <scope>NUCLEOTIDE SEQUENCE [LARGE SCALE GENOMIC DNA]</scope>
    <source>
        <strain evidence="2">SpSt-902</strain>
    </source>
</reference>
<dbReference type="AlphaFoldDB" id="A0A7C3QW94"/>
<sequence>MEQFGVNQTANLDNPLPGARNAPRSPDDTLPARREIPPRPRPEEVEPQTFADHPDRAPGGERGRLDFYA</sequence>
<feature type="compositionally biased region" description="Basic and acidic residues" evidence="1">
    <location>
        <begin position="52"/>
        <end position="69"/>
    </location>
</feature>
<accession>A0A7C3QW94</accession>
<gene>
    <name evidence="2" type="ORF">ENX03_09750</name>
</gene>